<evidence type="ECO:0000313" key="1">
    <source>
        <dbReference type="EMBL" id="RCK53433.1"/>
    </source>
</evidence>
<dbReference type="EMBL" id="JPWJ01000001">
    <property type="protein sequence ID" value="RCK53433.1"/>
    <property type="molecule type" value="Genomic_DNA"/>
</dbReference>
<evidence type="ECO:0000313" key="2">
    <source>
        <dbReference type="Proteomes" id="UP000252266"/>
    </source>
</evidence>
<dbReference type="Proteomes" id="UP000252266">
    <property type="component" value="Unassembled WGS sequence"/>
</dbReference>
<organism evidence="1 2">
    <name type="scientific">Thalassospira xiamenensis</name>
    <dbReference type="NCBI Taxonomy" id="220697"/>
    <lineage>
        <taxon>Bacteria</taxon>
        <taxon>Pseudomonadati</taxon>
        <taxon>Pseudomonadota</taxon>
        <taxon>Alphaproteobacteria</taxon>
        <taxon>Rhodospirillales</taxon>
        <taxon>Thalassospiraceae</taxon>
        <taxon>Thalassospira</taxon>
    </lineage>
</organism>
<protein>
    <submittedName>
        <fullName evidence="1">Uncharacterized protein</fullName>
    </submittedName>
</protein>
<reference evidence="1 2" key="1">
    <citation type="submission" date="2014-07" db="EMBL/GenBank/DDBJ databases">
        <title>Draft genome sequence of Thalassospira xiamenensis IB13.</title>
        <authorList>
            <person name="Lai Q."/>
            <person name="Shao Z."/>
        </authorList>
    </citation>
    <scope>NUCLEOTIDE SEQUENCE [LARGE SCALE GENOMIC DNA]</scope>
    <source>
        <strain evidence="1 2">IB13</strain>
    </source>
</reference>
<sequence>MVEVIGADREPEGRLLARMADARDVSGAHRLPEMRPLPRVIGAGREPEVACWRDWWWHEVGSGCGAELPESDWSEVFVRRRPVSGAVCARLGEDAKAQGLSDLPDCAKPGFGWGALPSHPSSAVCGPACDAV</sequence>
<comment type="caution">
    <text evidence="1">The sequence shown here is derived from an EMBL/GenBank/DDBJ whole genome shotgun (WGS) entry which is preliminary data.</text>
</comment>
<gene>
    <name evidence="1" type="ORF">TH44_04445</name>
</gene>
<proteinExistence type="predicted"/>
<accession>A0A367XID4</accession>
<dbReference type="AlphaFoldDB" id="A0A367XID4"/>
<name>A0A367XID4_9PROT</name>